<accession>A0ABR1T743</accession>
<organism evidence="2 3">
    <name type="scientific">Apiospora phragmitis</name>
    <dbReference type="NCBI Taxonomy" id="2905665"/>
    <lineage>
        <taxon>Eukaryota</taxon>
        <taxon>Fungi</taxon>
        <taxon>Dikarya</taxon>
        <taxon>Ascomycota</taxon>
        <taxon>Pezizomycotina</taxon>
        <taxon>Sordariomycetes</taxon>
        <taxon>Xylariomycetidae</taxon>
        <taxon>Amphisphaeriales</taxon>
        <taxon>Apiosporaceae</taxon>
        <taxon>Apiospora</taxon>
    </lineage>
</organism>
<dbReference type="EMBL" id="JAQQWL010000013">
    <property type="protein sequence ID" value="KAK8042417.1"/>
    <property type="molecule type" value="Genomic_DNA"/>
</dbReference>
<evidence type="ECO:0000313" key="2">
    <source>
        <dbReference type="EMBL" id="KAK8042417.1"/>
    </source>
</evidence>
<keyword evidence="3" id="KW-1185">Reference proteome</keyword>
<gene>
    <name evidence="2" type="ORF">PG994_012900</name>
</gene>
<dbReference type="Proteomes" id="UP001480595">
    <property type="component" value="Unassembled WGS sequence"/>
</dbReference>
<reference evidence="2 3" key="1">
    <citation type="submission" date="2023-01" db="EMBL/GenBank/DDBJ databases">
        <title>Analysis of 21 Apiospora genomes using comparative genomics revels a genus with tremendous synthesis potential of carbohydrate active enzymes and secondary metabolites.</title>
        <authorList>
            <person name="Sorensen T."/>
        </authorList>
    </citation>
    <scope>NUCLEOTIDE SEQUENCE [LARGE SCALE GENOMIC DNA]</scope>
    <source>
        <strain evidence="2 3">CBS 135458</strain>
    </source>
</reference>
<dbReference type="GeneID" id="92097372"/>
<evidence type="ECO:0000256" key="1">
    <source>
        <dbReference type="SAM" id="MobiDB-lite"/>
    </source>
</evidence>
<feature type="region of interest" description="Disordered" evidence="1">
    <location>
        <begin position="21"/>
        <end position="73"/>
    </location>
</feature>
<name>A0ABR1T743_9PEZI</name>
<proteinExistence type="predicted"/>
<evidence type="ECO:0000313" key="3">
    <source>
        <dbReference type="Proteomes" id="UP001480595"/>
    </source>
</evidence>
<comment type="caution">
    <text evidence="2">The sequence shown here is derived from an EMBL/GenBank/DDBJ whole genome shotgun (WGS) entry which is preliminary data.</text>
</comment>
<sequence>MLEKGRNATTVFFLQKLRVSRRTENSNGLEDAPGARGPGRYPRSHQRRCVPIWEPTENVGPKYDRPRGPGPSH</sequence>
<protein>
    <submittedName>
        <fullName evidence="2">Uncharacterized protein</fullName>
    </submittedName>
</protein>
<dbReference type="RefSeq" id="XP_066709270.1">
    <property type="nucleotide sequence ID" value="XM_066864309.1"/>
</dbReference>